<evidence type="ECO:0000256" key="7">
    <source>
        <dbReference type="ARBA" id="ARBA00022989"/>
    </source>
</evidence>
<protein>
    <submittedName>
        <fullName evidence="13">Membrane associated aspartyl protease with a transmembrane domain at the C-terminus</fullName>
    </submittedName>
</protein>
<feature type="signal peptide" evidence="11">
    <location>
        <begin position="1"/>
        <end position="21"/>
    </location>
</feature>
<evidence type="ECO:0000256" key="2">
    <source>
        <dbReference type="ARBA" id="ARBA00022670"/>
    </source>
</evidence>
<keyword evidence="6" id="KW-0378">Hydrolase</keyword>
<reference evidence="13 14" key="1">
    <citation type="submission" date="2023-10" db="EMBL/GenBank/DDBJ databases">
        <title>Comparative genomics analysis reveals potential genetic determinants of host preference in Cryptosporidium xiaoi.</title>
        <authorList>
            <person name="Xiao L."/>
            <person name="Li J."/>
        </authorList>
    </citation>
    <scope>NUCLEOTIDE SEQUENCE [LARGE SCALE GENOMIC DNA]</scope>
    <source>
        <strain evidence="13 14">52996</strain>
    </source>
</reference>
<dbReference type="InterPro" id="IPR001969">
    <property type="entry name" value="Aspartic_peptidase_AS"/>
</dbReference>
<accession>A0AAV9XZM6</accession>
<evidence type="ECO:0000256" key="5">
    <source>
        <dbReference type="ARBA" id="ARBA00022750"/>
    </source>
</evidence>
<evidence type="ECO:0000256" key="10">
    <source>
        <dbReference type="SAM" id="Phobius"/>
    </source>
</evidence>
<evidence type="ECO:0000259" key="12">
    <source>
        <dbReference type="PROSITE" id="PS51767"/>
    </source>
</evidence>
<evidence type="ECO:0000313" key="13">
    <source>
        <dbReference type="EMBL" id="KAK6589779.1"/>
    </source>
</evidence>
<keyword evidence="2 13" id="KW-0645">Protease</keyword>
<dbReference type="GO" id="GO:0004190">
    <property type="term" value="F:aspartic-type endopeptidase activity"/>
    <property type="evidence" value="ECO:0007669"/>
    <property type="project" value="UniProtKB-KW"/>
</dbReference>
<evidence type="ECO:0000256" key="6">
    <source>
        <dbReference type="ARBA" id="ARBA00022801"/>
    </source>
</evidence>
<keyword evidence="4 11" id="KW-0732">Signal</keyword>
<dbReference type="InterPro" id="IPR032861">
    <property type="entry name" value="TAXi_N"/>
</dbReference>
<dbReference type="PROSITE" id="PS00141">
    <property type="entry name" value="ASP_PROTEASE"/>
    <property type="match status" value="1"/>
</dbReference>
<keyword evidence="5" id="KW-0064">Aspartyl protease</keyword>
<keyword evidence="3 10" id="KW-0812">Transmembrane</keyword>
<dbReference type="EMBL" id="JAWDEY010000011">
    <property type="protein sequence ID" value="KAK6589779.1"/>
    <property type="molecule type" value="Genomic_DNA"/>
</dbReference>
<evidence type="ECO:0000256" key="3">
    <source>
        <dbReference type="ARBA" id="ARBA00022692"/>
    </source>
</evidence>
<feature type="chain" id="PRO_5044024307" evidence="11">
    <location>
        <begin position="22"/>
        <end position="537"/>
    </location>
</feature>
<dbReference type="Pfam" id="PF14541">
    <property type="entry name" value="TAXi_C"/>
    <property type="match status" value="1"/>
</dbReference>
<name>A0AAV9XZM6_9CRYT</name>
<dbReference type="PANTHER" id="PTHR13683">
    <property type="entry name" value="ASPARTYL PROTEASES"/>
    <property type="match status" value="1"/>
</dbReference>
<comment type="similarity">
    <text evidence="1">Belongs to the peptidase A1 family.</text>
</comment>
<dbReference type="InterPro" id="IPR032799">
    <property type="entry name" value="TAXi_C"/>
</dbReference>
<dbReference type="PROSITE" id="PS51767">
    <property type="entry name" value="PEPTIDASE_A1"/>
    <property type="match status" value="1"/>
</dbReference>
<dbReference type="SUPFAM" id="SSF50630">
    <property type="entry name" value="Acid proteases"/>
    <property type="match status" value="1"/>
</dbReference>
<evidence type="ECO:0000256" key="9">
    <source>
        <dbReference type="ARBA" id="ARBA00046288"/>
    </source>
</evidence>
<dbReference type="InterPro" id="IPR033121">
    <property type="entry name" value="PEPTIDASE_A1"/>
</dbReference>
<feature type="transmembrane region" description="Helical" evidence="10">
    <location>
        <begin position="498"/>
        <end position="519"/>
    </location>
</feature>
<dbReference type="AlphaFoldDB" id="A0AAV9XZM6"/>
<organism evidence="13 14">
    <name type="scientific">Cryptosporidium xiaoi</name>
    <dbReference type="NCBI Taxonomy" id="659607"/>
    <lineage>
        <taxon>Eukaryota</taxon>
        <taxon>Sar</taxon>
        <taxon>Alveolata</taxon>
        <taxon>Apicomplexa</taxon>
        <taxon>Conoidasida</taxon>
        <taxon>Coccidia</taxon>
        <taxon>Eucoccidiorida</taxon>
        <taxon>Eimeriorina</taxon>
        <taxon>Cryptosporidiidae</taxon>
        <taxon>Cryptosporidium</taxon>
    </lineage>
</organism>
<evidence type="ECO:0000256" key="8">
    <source>
        <dbReference type="ARBA" id="ARBA00023136"/>
    </source>
</evidence>
<sequence length="537" mass="61619">MNSNKILLFLILATHISFHDNLEIPVYGSISELGYYYIKVFAGYPTIQVQTLLIDTGSSFTGFACSDCLECGFHEYKPYNASLSNSKILKCNTNNGRNVLNSNIIRRCNCSQEGTCIYSVKYSEGSRLSGYFIEDFVEFENMAPISRWNKGKERNYSRLVIGCNLFEHKSFKHQKATGIMGLGNFKTVDYLNSVINNVFNNRSVLKSELKEVISIHLNKRGGKLVFGYVINNKLSSEISELKPIQRCSDEERYCGYVRNIKINGYKLTTGRSSENHLYRAIFDTGTTITVLPSNIYSNLINQILKVVIKLYPYISGYDYMDGTTCWKISNTVSINEFPNLELEFVRNQTENALEYSTINWTSNSYLFINEIIDSENKIYCLGIVSDNVNDYSSAAYDNNYNAKNYQDEIILGATFFVDREISLFLNKGQILIGSTDIDTSNINEKYLLGNYSSFKDKYGKTKQFNKILSQARKINVIRSELKDNRVFKLIWNKFKRHISFLTIIIIFNPFFLILIIRIVRRNNLNKLSFGVGSNCSR</sequence>
<evidence type="ECO:0000256" key="1">
    <source>
        <dbReference type="ARBA" id="ARBA00007447"/>
    </source>
</evidence>
<dbReference type="Proteomes" id="UP001311799">
    <property type="component" value="Unassembled WGS sequence"/>
</dbReference>
<dbReference type="InterPro" id="IPR021109">
    <property type="entry name" value="Peptidase_aspartic_dom_sf"/>
</dbReference>
<dbReference type="InterPro" id="IPR001461">
    <property type="entry name" value="Aspartic_peptidase_A1"/>
</dbReference>
<dbReference type="GO" id="GO:0006508">
    <property type="term" value="P:proteolysis"/>
    <property type="evidence" value="ECO:0007669"/>
    <property type="project" value="UniProtKB-KW"/>
</dbReference>
<comment type="caution">
    <text evidence="13">The sequence shown here is derived from an EMBL/GenBank/DDBJ whole genome shotgun (WGS) entry which is preliminary data.</text>
</comment>
<keyword evidence="14" id="KW-1185">Reference proteome</keyword>
<proteinExistence type="inferred from homology"/>
<evidence type="ECO:0000256" key="4">
    <source>
        <dbReference type="ARBA" id="ARBA00022729"/>
    </source>
</evidence>
<dbReference type="Pfam" id="PF14543">
    <property type="entry name" value="TAXi_N"/>
    <property type="match status" value="1"/>
</dbReference>
<dbReference type="GO" id="GO:0012505">
    <property type="term" value="C:endomembrane system"/>
    <property type="evidence" value="ECO:0007669"/>
    <property type="project" value="UniProtKB-SubCell"/>
</dbReference>
<dbReference type="Gene3D" id="2.40.70.10">
    <property type="entry name" value="Acid Proteases"/>
    <property type="match status" value="2"/>
</dbReference>
<evidence type="ECO:0000313" key="14">
    <source>
        <dbReference type="Proteomes" id="UP001311799"/>
    </source>
</evidence>
<keyword evidence="7 10" id="KW-1133">Transmembrane helix</keyword>
<gene>
    <name evidence="13" type="ORF">RS030_1179</name>
</gene>
<feature type="domain" description="Peptidase A1" evidence="12">
    <location>
        <begin position="36"/>
        <end position="433"/>
    </location>
</feature>
<dbReference type="PANTHER" id="PTHR13683:SF375">
    <property type="entry name" value="PEPTIDASE A1 DOMAIN-CONTAINING PROTEIN"/>
    <property type="match status" value="1"/>
</dbReference>
<comment type="subcellular location">
    <subcellularLocation>
        <location evidence="9">Endomembrane system</location>
        <topology evidence="9">Single-pass type I membrane protein</topology>
    </subcellularLocation>
</comment>
<evidence type="ECO:0000256" key="11">
    <source>
        <dbReference type="SAM" id="SignalP"/>
    </source>
</evidence>
<keyword evidence="8 10" id="KW-0472">Membrane</keyword>